<organism evidence="6 7">
    <name type="scientific">Caenorhabditis japonica</name>
    <dbReference type="NCBI Taxonomy" id="281687"/>
    <lineage>
        <taxon>Eukaryota</taxon>
        <taxon>Metazoa</taxon>
        <taxon>Ecdysozoa</taxon>
        <taxon>Nematoda</taxon>
        <taxon>Chromadorea</taxon>
        <taxon>Rhabditida</taxon>
        <taxon>Rhabditina</taxon>
        <taxon>Rhabditomorpha</taxon>
        <taxon>Rhabditoidea</taxon>
        <taxon>Rhabditidae</taxon>
        <taxon>Peloderinae</taxon>
        <taxon>Caenorhabditis</taxon>
    </lineage>
</organism>
<evidence type="ECO:0000256" key="1">
    <source>
        <dbReference type="ARBA" id="ARBA00004141"/>
    </source>
</evidence>
<evidence type="ECO:0000256" key="4">
    <source>
        <dbReference type="ARBA" id="ARBA00022989"/>
    </source>
</evidence>
<dbReference type="Proteomes" id="UP000005237">
    <property type="component" value="Unassembled WGS sequence"/>
</dbReference>
<reference evidence="7" key="1">
    <citation type="submission" date="2010-08" db="EMBL/GenBank/DDBJ databases">
        <authorList>
            <consortium name="Caenorhabditis japonica Sequencing Consortium"/>
            <person name="Wilson R.K."/>
        </authorList>
    </citation>
    <scope>NUCLEOTIDE SEQUENCE [LARGE SCALE GENOMIC DNA]</scope>
    <source>
        <strain evidence="7">DF5081</strain>
    </source>
</reference>
<proteinExistence type="inferred from homology"/>
<dbReference type="EnsemblMetazoa" id="CJA33796.1">
    <property type="protein sequence ID" value="CJA33796.1"/>
    <property type="gene ID" value="WBGene00209643"/>
</dbReference>
<evidence type="ECO:0000256" key="2">
    <source>
        <dbReference type="ARBA" id="ARBA00006803"/>
    </source>
</evidence>
<comment type="similarity">
    <text evidence="2">Belongs to the nematode receptor-like protein sre family.</text>
</comment>
<reference evidence="6" key="2">
    <citation type="submission" date="2022-06" db="UniProtKB">
        <authorList>
            <consortium name="EnsemblMetazoa"/>
        </authorList>
    </citation>
    <scope>IDENTIFICATION</scope>
    <source>
        <strain evidence="6">DF5081</strain>
    </source>
</reference>
<dbReference type="AlphaFoldDB" id="A0A8R1IFI9"/>
<dbReference type="GO" id="GO:0016020">
    <property type="term" value="C:membrane"/>
    <property type="evidence" value="ECO:0007669"/>
    <property type="project" value="UniProtKB-SubCell"/>
</dbReference>
<dbReference type="InterPro" id="IPR004151">
    <property type="entry name" value="7TM_GPCR_serpentine_rcpt_Sre"/>
</dbReference>
<evidence type="ECO:0000313" key="6">
    <source>
        <dbReference type="EnsemblMetazoa" id="CJA33796.1"/>
    </source>
</evidence>
<evidence type="ECO:0000256" key="5">
    <source>
        <dbReference type="ARBA" id="ARBA00023136"/>
    </source>
</evidence>
<accession>A0A8R1IFI9</accession>
<dbReference type="Pfam" id="PF03125">
    <property type="entry name" value="Sre"/>
    <property type="match status" value="1"/>
</dbReference>
<keyword evidence="5" id="KW-0472">Membrane</keyword>
<evidence type="ECO:0000313" key="7">
    <source>
        <dbReference type="Proteomes" id="UP000005237"/>
    </source>
</evidence>
<keyword evidence="3" id="KW-0812">Transmembrane</keyword>
<keyword evidence="7" id="KW-1185">Reference proteome</keyword>
<sequence>MTFKRPPPTLFFHSRNPLIICPVVIFSIEPWHRALLQDLPKFKSKRSSRLSVSEKRVESRSATDMYFNQLQTSWTKK</sequence>
<comment type="subcellular location">
    <subcellularLocation>
        <location evidence="1">Membrane</location>
        <topology evidence="1">Multi-pass membrane protein</topology>
    </subcellularLocation>
</comment>
<keyword evidence="4" id="KW-1133">Transmembrane helix</keyword>
<name>A0A8R1IFI9_CAEJA</name>
<protein>
    <submittedName>
        <fullName evidence="6">Uncharacterized protein</fullName>
    </submittedName>
</protein>
<dbReference type="GO" id="GO:0007606">
    <property type="term" value="P:sensory perception of chemical stimulus"/>
    <property type="evidence" value="ECO:0007669"/>
    <property type="project" value="InterPro"/>
</dbReference>
<evidence type="ECO:0000256" key="3">
    <source>
        <dbReference type="ARBA" id="ARBA00022692"/>
    </source>
</evidence>